<keyword evidence="6" id="KW-0547">Nucleotide-binding</keyword>
<dbReference type="GO" id="GO:0005524">
    <property type="term" value="F:ATP binding"/>
    <property type="evidence" value="ECO:0007669"/>
    <property type="project" value="UniProtKB-KW"/>
</dbReference>
<evidence type="ECO:0000256" key="2">
    <source>
        <dbReference type="ARBA" id="ARBA00005810"/>
    </source>
</evidence>
<comment type="similarity">
    <text evidence="2">Belongs to the HPPK family.</text>
</comment>
<dbReference type="GO" id="GO:0016301">
    <property type="term" value="F:kinase activity"/>
    <property type="evidence" value="ECO:0007669"/>
    <property type="project" value="UniProtKB-KW"/>
</dbReference>
<dbReference type="CDD" id="cd00483">
    <property type="entry name" value="HPPK"/>
    <property type="match status" value="1"/>
</dbReference>
<evidence type="ECO:0000256" key="7">
    <source>
        <dbReference type="ARBA" id="ARBA00022777"/>
    </source>
</evidence>
<dbReference type="EMBL" id="AP027272">
    <property type="protein sequence ID" value="BDX04703.1"/>
    <property type="molecule type" value="Genomic_DNA"/>
</dbReference>
<feature type="domain" description="7,8-dihydro-6-hydroxymethylpterin-pyrophosphokinase" evidence="13">
    <location>
        <begin position="91"/>
        <end position="102"/>
    </location>
</feature>
<evidence type="ECO:0000256" key="4">
    <source>
        <dbReference type="ARBA" id="ARBA00016218"/>
    </source>
</evidence>
<evidence type="ECO:0000256" key="5">
    <source>
        <dbReference type="ARBA" id="ARBA00022679"/>
    </source>
</evidence>
<sequence length="170" mass="18744">MITESVYIGLGANLNDPVAQLKSALKSLQSLPDTQLVSHSSLYSSKPLGPQEQPEYVNAVAELRTELAPLSLLDALQVIEQEQGRVRKEERWGPRTLDLDIILFGKQIISCERLTVPHYHFHAREFVLYPLNQIAPALRLPDGTPLATLISQVPDNGLTELIPACDLGIA</sequence>
<evidence type="ECO:0000256" key="8">
    <source>
        <dbReference type="ARBA" id="ARBA00022840"/>
    </source>
</evidence>
<dbReference type="PANTHER" id="PTHR43071">
    <property type="entry name" value="2-AMINO-4-HYDROXY-6-HYDROXYMETHYLDIHYDROPTERIDINE PYROPHOSPHOKINASE"/>
    <property type="match status" value="1"/>
</dbReference>
<protein>
    <recommendedName>
        <fullName evidence="4">2-amino-4-hydroxy-6-hydroxymethyldihydropteridine pyrophosphokinase</fullName>
        <ecNumber evidence="3">2.7.6.3</ecNumber>
    </recommendedName>
    <alternativeName>
        <fullName evidence="11">6-hydroxymethyl-7,8-dihydropterin pyrophosphokinase</fullName>
    </alternativeName>
    <alternativeName>
        <fullName evidence="12">7,8-dihydro-6-hydroxymethylpterin-pyrophosphokinase</fullName>
    </alternativeName>
</protein>
<dbReference type="KEGG" id="pmaw:MACH26_02240"/>
<keyword evidence="7" id="KW-0418">Kinase</keyword>
<keyword evidence="5" id="KW-0808">Transferase</keyword>
<dbReference type="Gene3D" id="3.30.70.560">
    <property type="entry name" value="7,8-Dihydro-6-hydroxymethylpterin-pyrophosphokinase HPPK"/>
    <property type="match status" value="1"/>
</dbReference>
<keyword evidence="9" id="KW-0289">Folate biosynthesis</keyword>
<evidence type="ECO:0000256" key="1">
    <source>
        <dbReference type="ARBA" id="ARBA00005051"/>
    </source>
</evidence>
<organism evidence="14 15">
    <name type="scientific">Planctobacterium marinum</name>
    <dbReference type="NCBI Taxonomy" id="1631968"/>
    <lineage>
        <taxon>Bacteria</taxon>
        <taxon>Pseudomonadati</taxon>
        <taxon>Pseudomonadota</taxon>
        <taxon>Gammaproteobacteria</taxon>
        <taxon>Alteromonadales</taxon>
        <taxon>Alteromonadaceae</taxon>
        <taxon>Planctobacterium</taxon>
    </lineage>
</organism>
<proteinExistence type="inferred from homology"/>
<evidence type="ECO:0000259" key="13">
    <source>
        <dbReference type="PROSITE" id="PS00794"/>
    </source>
</evidence>
<dbReference type="NCBIfam" id="TIGR01498">
    <property type="entry name" value="folK"/>
    <property type="match status" value="1"/>
</dbReference>
<dbReference type="InterPro" id="IPR035907">
    <property type="entry name" value="Hppk_sf"/>
</dbReference>
<evidence type="ECO:0000313" key="14">
    <source>
        <dbReference type="EMBL" id="BDX04703.1"/>
    </source>
</evidence>
<dbReference type="GO" id="GO:0003848">
    <property type="term" value="F:2-amino-4-hydroxy-6-hydroxymethyldihydropteridine diphosphokinase activity"/>
    <property type="evidence" value="ECO:0007669"/>
    <property type="project" value="UniProtKB-EC"/>
</dbReference>
<name>A0AA48HCX4_9ALTE</name>
<gene>
    <name evidence="14" type="ORF">MACH26_02240</name>
</gene>
<dbReference type="RefSeq" id="WP_338290521.1">
    <property type="nucleotide sequence ID" value="NZ_AP027272.1"/>
</dbReference>
<dbReference type="Pfam" id="PF01288">
    <property type="entry name" value="HPPK"/>
    <property type="match status" value="1"/>
</dbReference>
<dbReference type="AlphaFoldDB" id="A0AA48HCX4"/>
<dbReference type="PROSITE" id="PS00794">
    <property type="entry name" value="HPPK"/>
    <property type="match status" value="1"/>
</dbReference>
<evidence type="ECO:0000256" key="6">
    <source>
        <dbReference type="ARBA" id="ARBA00022741"/>
    </source>
</evidence>
<comment type="function">
    <text evidence="10">Catalyzes the transfer of pyrophosphate from adenosine triphosphate (ATP) to 6-hydroxymethyl-7,8-dihydropterin, an enzymatic step in folate biosynthesis pathway.</text>
</comment>
<evidence type="ECO:0000256" key="11">
    <source>
        <dbReference type="ARBA" id="ARBA00029766"/>
    </source>
</evidence>
<dbReference type="Proteomes" id="UP001333710">
    <property type="component" value="Chromosome"/>
</dbReference>
<dbReference type="InterPro" id="IPR000550">
    <property type="entry name" value="Hppk"/>
</dbReference>
<dbReference type="SUPFAM" id="SSF55083">
    <property type="entry name" value="6-hydroxymethyl-7,8-dihydropterin pyrophosphokinase, HPPK"/>
    <property type="match status" value="1"/>
</dbReference>
<dbReference type="PANTHER" id="PTHR43071:SF1">
    <property type="entry name" value="2-AMINO-4-HYDROXY-6-HYDROXYMETHYLDIHYDROPTERIDINE PYROPHOSPHOKINASE"/>
    <property type="match status" value="1"/>
</dbReference>
<evidence type="ECO:0000256" key="10">
    <source>
        <dbReference type="ARBA" id="ARBA00029409"/>
    </source>
</evidence>
<keyword evidence="8" id="KW-0067">ATP-binding</keyword>
<evidence type="ECO:0000256" key="12">
    <source>
        <dbReference type="ARBA" id="ARBA00033413"/>
    </source>
</evidence>
<reference evidence="14" key="1">
    <citation type="submission" date="2023-01" db="EMBL/GenBank/DDBJ databases">
        <title>Complete genome sequence of Planctobacterium marinum strain Dej080120_11.</title>
        <authorList>
            <person name="Ueki S."/>
            <person name="Maruyama F."/>
        </authorList>
    </citation>
    <scope>NUCLEOTIDE SEQUENCE</scope>
    <source>
        <strain evidence="14">Dej080120_11</strain>
    </source>
</reference>
<keyword evidence="15" id="KW-1185">Reference proteome</keyword>
<evidence type="ECO:0000313" key="15">
    <source>
        <dbReference type="Proteomes" id="UP001333710"/>
    </source>
</evidence>
<evidence type="ECO:0000256" key="3">
    <source>
        <dbReference type="ARBA" id="ARBA00013253"/>
    </source>
</evidence>
<accession>A0AA48HCX4</accession>
<evidence type="ECO:0000256" key="9">
    <source>
        <dbReference type="ARBA" id="ARBA00022909"/>
    </source>
</evidence>
<dbReference type="GO" id="GO:0046656">
    <property type="term" value="P:folic acid biosynthetic process"/>
    <property type="evidence" value="ECO:0007669"/>
    <property type="project" value="UniProtKB-KW"/>
</dbReference>
<comment type="pathway">
    <text evidence="1">Cofactor biosynthesis; tetrahydrofolate biosynthesis; 2-amino-4-hydroxy-6-hydroxymethyl-7,8-dihydropteridine diphosphate from 7,8-dihydroneopterin triphosphate: step 4/4.</text>
</comment>
<dbReference type="EC" id="2.7.6.3" evidence="3"/>